<proteinExistence type="predicted"/>
<protein>
    <submittedName>
        <fullName evidence="3">TIGR04222 domain-containing membrane protein</fullName>
    </submittedName>
</protein>
<evidence type="ECO:0000313" key="4">
    <source>
        <dbReference type="Proteomes" id="UP001596203"/>
    </source>
</evidence>
<sequence>MKEVLPSEGDTWGIPGPTFLTIFLVAAGLIVLTTVLHRLVRFAGRRPPEGFDRLHPIRAAYLHGGGRLAVYTALGMLRAAGAVGVAPDRTLVLTGPLPALATPLDQAVYHAASRRGSARTLPVDDGVSYALHELRTELSRDGLALRWTTRLGAAVVPVLAGLALVAVGGVRMIAGAGNGKPVQNLFLACTVFMIVMIILASTVPKRTRAAKRALRSLRRTYRHLGPGHAPAYATYGAAGVAMGIAIFGPASLWALDPEFAAGAGIERTLGTGFSTGSGFDSNANTHNYASSCGGGDSGSGGGGDSGGGGGGCGG</sequence>
<dbReference type="InterPro" id="IPR026467">
    <property type="entry name" value="Ser/Gly_Cys_C_dom"/>
</dbReference>
<evidence type="ECO:0000256" key="1">
    <source>
        <dbReference type="SAM" id="MobiDB-lite"/>
    </source>
</evidence>
<keyword evidence="2" id="KW-1133">Transmembrane helix</keyword>
<feature type="region of interest" description="Disordered" evidence="1">
    <location>
        <begin position="293"/>
        <end position="314"/>
    </location>
</feature>
<feature type="transmembrane region" description="Helical" evidence="2">
    <location>
        <begin position="151"/>
        <end position="173"/>
    </location>
</feature>
<comment type="caution">
    <text evidence="3">The sequence shown here is derived from an EMBL/GenBank/DDBJ whole genome shotgun (WGS) entry which is preliminary data.</text>
</comment>
<keyword evidence="2" id="KW-0812">Transmembrane</keyword>
<dbReference type="NCBIfam" id="TIGR04222">
    <property type="entry name" value="near_uncomplex"/>
    <property type="match status" value="1"/>
</dbReference>
<reference evidence="4" key="1">
    <citation type="journal article" date="2019" name="Int. J. Syst. Evol. Microbiol.">
        <title>The Global Catalogue of Microorganisms (GCM) 10K type strain sequencing project: providing services to taxonomists for standard genome sequencing and annotation.</title>
        <authorList>
            <consortium name="The Broad Institute Genomics Platform"/>
            <consortium name="The Broad Institute Genome Sequencing Center for Infectious Disease"/>
            <person name="Wu L."/>
            <person name="Ma J."/>
        </authorList>
    </citation>
    <scope>NUCLEOTIDE SEQUENCE [LARGE SCALE GENOMIC DNA]</scope>
    <source>
        <strain evidence="4">ZS-35-S2</strain>
    </source>
</reference>
<keyword evidence="2" id="KW-0472">Membrane</keyword>
<name>A0ABW1KIZ4_9ACTN</name>
<dbReference type="RefSeq" id="WP_377428846.1">
    <property type="nucleotide sequence ID" value="NZ_JBHSPR010000037.1"/>
</dbReference>
<dbReference type="Proteomes" id="UP001596203">
    <property type="component" value="Unassembled WGS sequence"/>
</dbReference>
<dbReference type="EMBL" id="JBHSPR010000037">
    <property type="protein sequence ID" value="MFC6021057.1"/>
    <property type="molecule type" value="Genomic_DNA"/>
</dbReference>
<feature type="transmembrane region" description="Helical" evidence="2">
    <location>
        <begin position="12"/>
        <end position="36"/>
    </location>
</feature>
<gene>
    <name evidence="3" type="ORF">ACFP2T_33405</name>
</gene>
<keyword evidence="4" id="KW-1185">Reference proteome</keyword>
<feature type="transmembrane region" description="Helical" evidence="2">
    <location>
        <begin position="185"/>
        <end position="203"/>
    </location>
</feature>
<evidence type="ECO:0000256" key="2">
    <source>
        <dbReference type="SAM" id="Phobius"/>
    </source>
</evidence>
<evidence type="ECO:0000313" key="3">
    <source>
        <dbReference type="EMBL" id="MFC6021057.1"/>
    </source>
</evidence>
<organism evidence="3 4">
    <name type="scientific">Plantactinospora solaniradicis</name>
    <dbReference type="NCBI Taxonomy" id="1723736"/>
    <lineage>
        <taxon>Bacteria</taxon>
        <taxon>Bacillati</taxon>
        <taxon>Actinomycetota</taxon>
        <taxon>Actinomycetes</taxon>
        <taxon>Micromonosporales</taxon>
        <taxon>Micromonosporaceae</taxon>
        <taxon>Plantactinospora</taxon>
    </lineage>
</organism>
<accession>A0ABW1KIZ4</accession>